<dbReference type="GO" id="GO:0005840">
    <property type="term" value="C:ribosome"/>
    <property type="evidence" value="ECO:0007669"/>
    <property type="project" value="UniProtKB-KW"/>
</dbReference>
<keyword evidence="7" id="KW-1185">Reference proteome</keyword>
<evidence type="ECO:0000313" key="7">
    <source>
        <dbReference type="Proteomes" id="UP000631114"/>
    </source>
</evidence>
<evidence type="ECO:0000313" key="6">
    <source>
        <dbReference type="EMBL" id="KAF9606298.1"/>
    </source>
</evidence>
<feature type="compositionally biased region" description="Basic residues" evidence="4">
    <location>
        <begin position="165"/>
        <end position="180"/>
    </location>
</feature>
<accession>A0A835HZN2</accession>
<sequence length="180" mass="20306">MHAGTSNTFCCGGIQRPIQAAMEANKSTEEVEKCSEGKPVLEDKLSEVATHLLSAYDNGKLTVAVEEGHTGLQKWVKSFGKSMKRKAVRDSRRRERSFVELATTKTKKQNQPGKLKHKSVMNKEFYRMAKAVSNQVGENHYRPDLKNAALARWPDLRSLKVNKSGAKKRNRQNVRIPGRK</sequence>
<evidence type="ECO:0000256" key="1">
    <source>
        <dbReference type="ARBA" id="ARBA00007926"/>
    </source>
</evidence>
<keyword evidence="3" id="KW-0687">Ribonucleoprotein</keyword>
<dbReference type="AlphaFoldDB" id="A0A835HZN2"/>
<evidence type="ECO:0000256" key="4">
    <source>
        <dbReference type="SAM" id="MobiDB-lite"/>
    </source>
</evidence>
<keyword evidence="2" id="KW-0689">Ribosomal protein</keyword>
<dbReference type="Proteomes" id="UP000631114">
    <property type="component" value="Unassembled WGS sequence"/>
</dbReference>
<dbReference type="EMBL" id="JADFTS010000005">
    <property type="protein sequence ID" value="KAF9606298.1"/>
    <property type="molecule type" value="Genomic_DNA"/>
</dbReference>
<name>A0A835HZN2_9MAGN</name>
<evidence type="ECO:0000256" key="2">
    <source>
        <dbReference type="ARBA" id="ARBA00022980"/>
    </source>
</evidence>
<dbReference type="OrthoDB" id="428822at2759"/>
<dbReference type="InterPro" id="IPR002672">
    <property type="entry name" value="Ribosomal_eL28"/>
</dbReference>
<dbReference type="Gene3D" id="3.30.390.110">
    <property type="match status" value="1"/>
</dbReference>
<dbReference type="GO" id="GO:0006412">
    <property type="term" value="P:translation"/>
    <property type="evidence" value="ECO:0007669"/>
    <property type="project" value="InterPro"/>
</dbReference>
<dbReference type="PANTHER" id="PTHR10544">
    <property type="entry name" value="60S RIBOSOMAL PROTEIN L28"/>
    <property type="match status" value="1"/>
</dbReference>
<feature type="region of interest" description="Disordered" evidence="4">
    <location>
        <begin position="160"/>
        <end position="180"/>
    </location>
</feature>
<dbReference type="GO" id="GO:0003735">
    <property type="term" value="F:structural constituent of ribosome"/>
    <property type="evidence" value="ECO:0007669"/>
    <property type="project" value="InterPro"/>
</dbReference>
<dbReference type="Pfam" id="PF01778">
    <property type="entry name" value="Ribosomal_L28e"/>
    <property type="match status" value="1"/>
</dbReference>
<feature type="domain" description="Ribosomal eL28/Mak16" evidence="5">
    <location>
        <begin position="98"/>
        <end position="156"/>
    </location>
</feature>
<dbReference type="GO" id="GO:1990904">
    <property type="term" value="C:ribonucleoprotein complex"/>
    <property type="evidence" value="ECO:0007669"/>
    <property type="project" value="UniProtKB-KW"/>
</dbReference>
<evidence type="ECO:0000256" key="3">
    <source>
        <dbReference type="ARBA" id="ARBA00023274"/>
    </source>
</evidence>
<dbReference type="InterPro" id="IPR029004">
    <property type="entry name" value="Ribosomal_eL28/Mak16"/>
</dbReference>
<reference evidence="6 7" key="1">
    <citation type="submission" date="2020-10" db="EMBL/GenBank/DDBJ databases">
        <title>The Coptis chinensis genome and diversification of protoberbering-type alkaloids.</title>
        <authorList>
            <person name="Wang B."/>
            <person name="Shu S."/>
            <person name="Song C."/>
            <person name="Liu Y."/>
        </authorList>
    </citation>
    <scope>NUCLEOTIDE SEQUENCE [LARGE SCALE GENOMIC DNA]</scope>
    <source>
        <strain evidence="6">HL-2020</strain>
        <tissue evidence="6">Leaf</tissue>
    </source>
</reference>
<evidence type="ECO:0000259" key="5">
    <source>
        <dbReference type="Pfam" id="PF01778"/>
    </source>
</evidence>
<gene>
    <name evidence="6" type="ORF">IFM89_024966</name>
</gene>
<comment type="similarity">
    <text evidence="1">Belongs to the eukaryotic ribosomal protein eL28 family.</text>
</comment>
<proteinExistence type="inferred from homology"/>
<organism evidence="6 7">
    <name type="scientific">Coptis chinensis</name>
    <dbReference type="NCBI Taxonomy" id="261450"/>
    <lineage>
        <taxon>Eukaryota</taxon>
        <taxon>Viridiplantae</taxon>
        <taxon>Streptophyta</taxon>
        <taxon>Embryophyta</taxon>
        <taxon>Tracheophyta</taxon>
        <taxon>Spermatophyta</taxon>
        <taxon>Magnoliopsida</taxon>
        <taxon>Ranunculales</taxon>
        <taxon>Ranunculaceae</taxon>
        <taxon>Coptidoideae</taxon>
        <taxon>Coptis</taxon>
    </lineage>
</organism>
<comment type="caution">
    <text evidence="6">The sequence shown here is derived from an EMBL/GenBank/DDBJ whole genome shotgun (WGS) entry which is preliminary data.</text>
</comment>
<protein>
    <recommendedName>
        <fullName evidence="5">Ribosomal eL28/Mak16 domain-containing protein</fullName>
    </recommendedName>
</protein>